<dbReference type="SUPFAM" id="SSF53335">
    <property type="entry name" value="S-adenosyl-L-methionine-dependent methyltransferases"/>
    <property type="match status" value="1"/>
</dbReference>
<evidence type="ECO:0000313" key="8">
    <source>
        <dbReference type="Proteomes" id="UP001221217"/>
    </source>
</evidence>
<evidence type="ECO:0000256" key="3">
    <source>
        <dbReference type="ARBA" id="ARBA00022603"/>
    </source>
</evidence>
<protein>
    <recommendedName>
        <fullName evidence="6">Ribosomal RNA small subunit methyltransferase H</fullName>
        <ecNumber evidence="6">2.1.1.199</ecNumber>
    </recommendedName>
    <alternativeName>
        <fullName evidence="6">16S rRNA m(4)C1402 methyltransferase</fullName>
    </alternativeName>
    <alternativeName>
        <fullName evidence="6">rRNA (cytosine-N(4)-)-methyltransferase RsmH</fullName>
    </alternativeName>
</protein>
<feature type="binding site" evidence="6">
    <location>
        <position position="80"/>
    </location>
    <ligand>
        <name>S-adenosyl-L-methionine</name>
        <dbReference type="ChEBI" id="CHEBI:59789"/>
    </ligand>
</feature>
<keyword evidence="5 6" id="KW-0949">S-adenosyl-L-methionine</keyword>
<evidence type="ECO:0000256" key="4">
    <source>
        <dbReference type="ARBA" id="ARBA00022679"/>
    </source>
</evidence>
<dbReference type="GO" id="GO:0071424">
    <property type="term" value="F:rRNA (cytosine-N4-)-methyltransferase activity"/>
    <property type="evidence" value="ECO:0007669"/>
    <property type="project" value="UniProtKB-UniRule"/>
</dbReference>
<comment type="similarity">
    <text evidence="1 6">Belongs to the methyltransferase superfamily. RsmH family.</text>
</comment>
<feature type="binding site" evidence="6">
    <location>
        <begin position="34"/>
        <end position="36"/>
    </location>
    <ligand>
        <name>S-adenosyl-L-methionine</name>
        <dbReference type="ChEBI" id="CHEBI:59789"/>
    </ligand>
</feature>
<comment type="catalytic activity">
    <reaction evidence="6">
        <text>cytidine(1402) in 16S rRNA + S-adenosyl-L-methionine = N(4)-methylcytidine(1402) in 16S rRNA + S-adenosyl-L-homocysteine + H(+)</text>
        <dbReference type="Rhea" id="RHEA:42928"/>
        <dbReference type="Rhea" id="RHEA-COMP:10286"/>
        <dbReference type="Rhea" id="RHEA-COMP:10287"/>
        <dbReference type="ChEBI" id="CHEBI:15378"/>
        <dbReference type="ChEBI" id="CHEBI:57856"/>
        <dbReference type="ChEBI" id="CHEBI:59789"/>
        <dbReference type="ChEBI" id="CHEBI:74506"/>
        <dbReference type="ChEBI" id="CHEBI:82748"/>
        <dbReference type="EC" id="2.1.1.199"/>
    </reaction>
</comment>
<comment type="function">
    <text evidence="6">Specifically methylates the N4 position of cytidine in position 1402 (C1402) of 16S rRNA.</text>
</comment>
<dbReference type="EMBL" id="JAQQAL010000051">
    <property type="protein sequence ID" value="MDC7228552.1"/>
    <property type="molecule type" value="Genomic_DNA"/>
</dbReference>
<keyword evidence="2 6" id="KW-0698">rRNA processing</keyword>
<dbReference type="HAMAP" id="MF_01007">
    <property type="entry name" value="16SrRNA_methyltr_H"/>
    <property type="match status" value="1"/>
</dbReference>
<dbReference type="InterPro" id="IPR002903">
    <property type="entry name" value="RsmH"/>
</dbReference>
<dbReference type="Gene3D" id="3.40.50.150">
    <property type="entry name" value="Vaccinia Virus protein VP39"/>
    <property type="match status" value="1"/>
</dbReference>
<gene>
    <name evidence="6 7" type="primary">rsmH</name>
    <name evidence="7" type="ORF">PQJ61_17455</name>
</gene>
<dbReference type="SUPFAM" id="SSF81799">
    <property type="entry name" value="Putative methyltransferase TM0872, insert domain"/>
    <property type="match status" value="1"/>
</dbReference>
<proteinExistence type="inferred from homology"/>
<evidence type="ECO:0000256" key="2">
    <source>
        <dbReference type="ARBA" id="ARBA00022552"/>
    </source>
</evidence>
<dbReference type="EC" id="2.1.1.199" evidence="6"/>
<keyword evidence="4 6" id="KW-0808">Transferase</keyword>
<feature type="binding site" evidence="6">
    <location>
        <position position="100"/>
    </location>
    <ligand>
        <name>S-adenosyl-L-methionine</name>
        <dbReference type="ChEBI" id="CHEBI:59789"/>
    </ligand>
</feature>
<dbReference type="InterPro" id="IPR023397">
    <property type="entry name" value="SAM-dep_MeTrfase_MraW_recog"/>
</dbReference>
<keyword evidence="3 6" id="KW-0489">Methyltransferase</keyword>
<dbReference type="Pfam" id="PF01795">
    <property type="entry name" value="Methyltransf_5"/>
    <property type="match status" value="1"/>
</dbReference>
<dbReference type="Proteomes" id="UP001221217">
    <property type="component" value="Unassembled WGS sequence"/>
</dbReference>
<feature type="binding site" evidence="6">
    <location>
        <position position="107"/>
    </location>
    <ligand>
        <name>S-adenosyl-L-methionine</name>
        <dbReference type="ChEBI" id="CHEBI:59789"/>
    </ligand>
</feature>
<sequence>MDIVHYSVLKEEVYSYLKPSQDDKLMIDCTLGEGGHSELFLSRCPWLNLVGLDADSKIMTVAEKRLESYGSRVRLFNQWFNMFFKQYPLGDERPDLILFDLGISIFHYEKSGRGFSFLRDEPLDMRLAPELEISAADIVNEYPESEIADLIYQFGEERYSRRFARAIISERKTARIETTDKLAALIKSASPPDYRRGRIHPATRTFQALRIAVNGELARLDSVLANALRILKPGGRMGVITFHSLEDRMVKHFFKDMNKACICPPEQPICNCNGRKIVEILTKKPVIPTEQEISMNAPSRSSKLRVVKKISDEEF</sequence>
<dbReference type="Gene3D" id="1.10.150.170">
    <property type="entry name" value="Putative methyltransferase TM0872, insert domain"/>
    <property type="match status" value="1"/>
</dbReference>
<dbReference type="AlphaFoldDB" id="A0AAJ1IIC8"/>
<comment type="caution">
    <text evidence="7">The sequence shown here is derived from an EMBL/GenBank/DDBJ whole genome shotgun (WGS) entry which is preliminary data.</text>
</comment>
<evidence type="ECO:0000256" key="6">
    <source>
        <dbReference type="HAMAP-Rule" id="MF_01007"/>
    </source>
</evidence>
<dbReference type="GO" id="GO:0005737">
    <property type="term" value="C:cytoplasm"/>
    <property type="evidence" value="ECO:0007669"/>
    <property type="project" value="UniProtKB-SubCell"/>
</dbReference>
<evidence type="ECO:0000256" key="1">
    <source>
        <dbReference type="ARBA" id="ARBA00010396"/>
    </source>
</evidence>
<name>A0AAJ1IIC8_9SPIO</name>
<evidence type="ECO:0000256" key="5">
    <source>
        <dbReference type="ARBA" id="ARBA00022691"/>
    </source>
</evidence>
<dbReference type="PANTHER" id="PTHR11265">
    <property type="entry name" value="S-ADENOSYL-METHYLTRANSFERASE MRAW"/>
    <property type="match status" value="1"/>
</dbReference>
<feature type="binding site" evidence="6">
    <location>
        <position position="53"/>
    </location>
    <ligand>
        <name>S-adenosyl-L-methionine</name>
        <dbReference type="ChEBI" id="CHEBI:59789"/>
    </ligand>
</feature>
<dbReference type="InterPro" id="IPR029063">
    <property type="entry name" value="SAM-dependent_MTases_sf"/>
</dbReference>
<dbReference type="GO" id="GO:0070475">
    <property type="term" value="P:rRNA base methylation"/>
    <property type="evidence" value="ECO:0007669"/>
    <property type="project" value="UniProtKB-UniRule"/>
</dbReference>
<keyword evidence="6" id="KW-0963">Cytoplasm</keyword>
<dbReference type="NCBIfam" id="TIGR00006">
    <property type="entry name" value="16S rRNA (cytosine(1402)-N(4))-methyltransferase RsmH"/>
    <property type="match status" value="1"/>
</dbReference>
<dbReference type="PANTHER" id="PTHR11265:SF0">
    <property type="entry name" value="12S RRNA N4-METHYLCYTIDINE METHYLTRANSFERASE"/>
    <property type="match status" value="1"/>
</dbReference>
<comment type="subcellular location">
    <subcellularLocation>
        <location evidence="6">Cytoplasm</location>
    </subcellularLocation>
</comment>
<reference evidence="7 8" key="1">
    <citation type="submission" date="2022-12" db="EMBL/GenBank/DDBJ databases">
        <title>Metagenome assembled genome from gulf of manar.</title>
        <authorList>
            <person name="Kohli P."/>
            <person name="Pk S."/>
            <person name="Venkata Ramana C."/>
            <person name="Sasikala C."/>
        </authorList>
    </citation>
    <scope>NUCLEOTIDE SEQUENCE [LARGE SCALE GENOMIC DNA]</scope>
    <source>
        <strain evidence="7">JB008</strain>
    </source>
</reference>
<dbReference type="PIRSF" id="PIRSF004486">
    <property type="entry name" value="MraW"/>
    <property type="match status" value="1"/>
</dbReference>
<organism evidence="7 8">
    <name type="scientific">Candidatus Thalassospirochaeta sargassi</name>
    <dbReference type="NCBI Taxonomy" id="3119039"/>
    <lineage>
        <taxon>Bacteria</taxon>
        <taxon>Pseudomonadati</taxon>
        <taxon>Spirochaetota</taxon>
        <taxon>Spirochaetia</taxon>
        <taxon>Spirochaetales</taxon>
        <taxon>Spirochaetaceae</taxon>
        <taxon>Candidatus Thalassospirochaeta</taxon>
    </lineage>
</organism>
<accession>A0AAJ1IIC8</accession>
<evidence type="ECO:0000313" key="7">
    <source>
        <dbReference type="EMBL" id="MDC7228552.1"/>
    </source>
</evidence>